<dbReference type="InterPro" id="IPR050553">
    <property type="entry name" value="Thioredoxin_ResA/DsbE_sf"/>
</dbReference>
<evidence type="ECO:0000313" key="3">
    <source>
        <dbReference type="EMBL" id="MFD2170038.1"/>
    </source>
</evidence>
<sequence length="198" mass="22008">MNRVIKWGGVLACLALVIGVTLWSKQSGNQEVGASDVAGAQSIKSVEVNSAANRPVKPFPTYLAPDFTLTDLSGNEVQLSTLRGKKVFLNFWASWCPPCKAEMPDLVKMSEKYKGKIEFYGVNLTSNDSVENAQKFVEDYQIGYPTLMDHKGNVSTQYRTFSIPTSFTIDENGVVVHRIEGQLSEKAMEEMFSKLARR</sequence>
<organism evidence="3 4">
    <name type="scientific">Tumebacillus lipolyticus</name>
    <dbReference type="NCBI Taxonomy" id="1280370"/>
    <lineage>
        <taxon>Bacteria</taxon>
        <taxon>Bacillati</taxon>
        <taxon>Bacillota</taxon>
        <taxon>Bacilli</taxon>
        <taxon>Bacillales</taxon>
        <taxon>Alicyclobacillaceae</taxon>
        <taxon>Tumebacillus</taxon>
    </lineage>
</organism>
<accession>A0ABW4ZX75</accession>
<dbReference type="SUPFAM" id="SSF52833">
    <property type="entry name" value="Thioredoxin-like"/>
    <property type="match status" value="1"/>
</dbReference>
<protein>
    <submittedName>
        <fullName evidence="3">TlpA family protein disulfide reductase</fullName>
    </submittedName>
</protein>
<dbReference type="CDD" id="cd02966">
    <property type="entry name" value="TlpA_like_family"/>
    <property type="match status" value="1"/>
</dbReference>
<dbReference type="PROSITE" id="PS51352">
    <property type="entry name" value="THIOREDOXIN_2"/>
    <property type="match status" value="1"/>
</dbReference>
<dbReference type="PANTHER" id="PTHR42852">
    <property type="entry name" value="THIOL:DISULFIDE INTERCHANGE PROTEIN DSBE"/>
    <property type="match status" value="1"/>
</dbReference>
<dbReference type="InterPro" id="IPR013766">
    <property type="entry name" value="Thioredoxin_domain"/>
</dbReference>
<dbReference type="Gene3D" id="3.40.30.10">
    <property type="entry name" value="Glutaredoxin"/>
    <property type="match status" value="1"/>
</dbReference>
<dbReference type="RefSeq" id="WP_386045655.1">
    <property type="nucleotide sequence ID" value="NZ_JBHUIO010000005.1"/>
</dbReference>
<dbReference type="InterPro" id="IPR000866">
    <property type="entry name" value="AhpC/TSA"/>
</dbReference>
<proteinExistence type="predicted"/>
<dbReference type="EMBL" id="JBHUIO010000005">
    <property type="protein sequence ID" value="MFD2170038.1"/>
    <property type="molecule type" value="Genomic_DNA"/>
</dbReference>
<keyword evidence="1" id="KW-1015">Disulfide bond</keyword>
<name>A0ABW4ZX75_9BACL</name>
<feature type="domain" description="Thioredoxin" evidence="2">
    <location>
        <begin position="58"/>
        <end position="197"/>
    </location>
</feature>
<evidence type="ECO:0000256" key="1">
    <source>
        <dbReference type="ARBA" id="ARBA00023157"/>
    </source>
</evidence>
<dbReference type="PANTHER" id="PTHR42852:SF1">
    <property type="entry name" value="THIOREDOXIN-LIKE PROTEIN YNEN"/>
    <property type="match status" value="1"/>
</dbReference>
<evidence type="ECO:0000259" key="2">
    <source>
        <dbReference type="PROSITE" id="PS51352"/>
    </source>
</evidence>
<evidence type="ECO:0000313" key="4">
    <source>
        <dbReference type="Proteomes" id="UP001597343"/>
    </source>
</evidence>
<dbReference type="InterPro" id="IPR036249">
    <property type="entry name" value="Thioredoxin-like_sf"/>
</dbReference>
<dbReference type="PROSITE" id="PS00194">
    <property type="entry name" value="THIOREDOXIN_1"/>
    <property type="match status" value="1"/>
</dbReference>
<comment type="caution">
    <text evidence="3">The sequence shown here is derived from an EMBL/GenBank/DDBJ whole genome shotgun (WGS) entry which is preliminary data.</text>
</comment>
<dbReference type="Proteomes" id="UP001597343">
    <property type="component" value="Unassembled WGS sequence"/>
</dbReference>
<dbReference type="InterPro" id="IPR017937">
    <property type="entry name" value="Thioredoxin_CS"/>
</dbReference>
<reference evidence="4" key="1">
    <citation type="journal article" date="2019" name="Int. J. Syst. Evol. Microbiol.">
        <title>The Global Catalogue of Microorganisms (GCM) 10K type strain sequencing project: providing services to taxonomists for standard genome sequencing and annotation.</title>
        <authorList>
            <consortium name="The Broad Institute Genomics Platform"/>
            <consortium name="The Broad Institute Genome Sequencing Center for Infectious Disease"/>
            <person name="Wu L."/>
            <person name="Ma J."/>
        </authorList>
    </citation>
    <scope>NUCLEOTIDE SEQUENCE [LARGE SCALE GENOMIC DNA]</scope>
    <source>
        <strain evidence="4">CGMCC 1.13574</strain>
    </source>
</reference>
<keyword evidence="4" id="KW-1185">Reference proteome</keyword>
<gene>
    <name evidence="3" type="ORF">ACFSOY_08515</name>
</gene>
<dbReference type="Pfam" id="PF00578">
    <property type="entry name" value="AhpC-TSA"/>
    <property type="match status" value="1"/>
</dbReference>